<sequence length="353" mass="40023">MSCTSPVYLSNKFTNSIFQELPITSLAAKAAIAVNKGKVTLQNTLDLLQRRQQNVDVPLDAHNIIENNIDMGDGHREDVEMESVEIDDVYQDTDALSDYEFTMAMLGKFIFSNNSVSKVKKEVAFDNLLERKTVSDSVYLNFLKDIEKRYTVHLQYICSNCERVFNNMPKRYSCGLNFKRGKGASLVSVSTCSITQQIIDVVEQNFDEITKTRGVTEKRSQLNEFPKSLPEFRDGGRVIKLMINTDGVSPKQSYRGDIWPGYLSIADLNTEARGAVSHGIIAFLICGVGTPTEAMWKLALDPLKLEAHELKTKGFMLKNTKFYVEIEHGIFDNAVKILYRNPFFGIYNYFRLP</sequence>
<proteinExistence type="predicted"/>
<accession>A0AC34G167</accession>
<name>A0AC34G167_9BILA</name>
<dbReference type="WBParaSite" id="ES5_v2.g23563.t1">
    <property type="protein sequence ID" value="ES5_v2.g23563.t1"/>
    <property type="gene ID" value="ES5_v2.g23563"/>
</dbReference>
<organism evidence="1 2">
    <name type="scientific">Panagrolaimus sp. ES5</name>
    <dbReference type="NCBI Taxonomy" id="591445"/>
    <lineage>
        <taxon>Eukaryota</taxon>
        <taxon>Metazoa</taxon>
        <taxon>Ecdysozoa</taxon>
        <taxon>Nematoda</taxon>
        <taxon>Chromadorea</taxon>
        <taxon>Rhabditida</taxon>
        <taxon>Tylenchina</taxon>
        <taxon>Panagrolaimomorpha</taxon>
        <taxon>Panagrolaimoidea</taxon>
        <taxon>Panagrolaimidae</taxon>
        <taxon>Panagrolaimus</taxon>
    </lineage>
</organism>
<evidence type="ECO:0000313" key="1">
    <source>
        <dbReference type="Proteomes" id="UP000887579"/>
    </source>
</evidence>
<reference evidence="2" key="1">
    <citation type="submission" date="2022-11" db="UniProtKB">
        <authorList>
            <consortium name="WormBaseParasite"/>
        </authorList>
    </citation>
    <scope>IDENTIFICATION</scope>
</reference>
<evidence type="ECO:0000313" key="2">
    <source>
        <dbReference type="WBParaSite" id="ES5_v2.g23563.t1"/>
    </source>
</evidence>
<dbReference type="Proteomes" id="UP000887579">
    <property type="component" value="Unplaced"/>
</dbReference>
<protein>
    <submittedName>
        <fullName evidence="2">Uncharacterized protein</fullName>
    </submittedName>
</protein>